<proteinExistence type="predicted"/>
<dbReference type="Proteomes" id="UP000298416">
    <property type="component" value="Unassembled WGS sequence"/>
</dbReference>
<keyword evidence="3" id="KW-1185">Reference proteome</keyword>
<dbReference type="AlphaFoldDB" id="A0A8X8XJ15"/>
<evidence type="ECO:0000256" key="1">
    <source>
        <dbReference type="SAM" id="MobiDB-lite"/>
    </source>
</evidence>
<dbReference type="PANTHER" id="PTHR46250">
    <property type="entry name" value="MYB/SANT-LIKE DNA-BINDING DOMAIN PROTEIN-RELATED"/>
    <property type="match status" value="1"/>
</dbReference>
<accession>A0A8X8XJ15</accession>
<evidence type="ECO:0000313" key="2">
    <source>
        <dbReference type="EMBL" id="KAG6412276.1"/>
    </source>
</evidence>
<protein>
    <recommendedName>
        <fullName evidence="4">Myb/SANT-like domain-containing protein</fullName>
    </recommendedName>
</protein>
<feature type="compositionally biased region" description="Polar residues" evidence="1">
    <location>
        <begin position="1"/>
        <end position="10"/>
    </location>
</feature>
<organism evidence="2">
    <name type="scientific">Salvia splendens</name>
    <name type="common">Scarlet sage</name>
    <dbReference type="NCBI Taxonomy" id="180675"/>
    <lineage>
        <taxon>Eukaryota</taxon>
        <taxon>Viridiplantae</taxon>
        <taxon>Streptophyta</taxon>
        <taxon>Embryophyta</taxon>
        <taxon>Tracheophyta</taxon>
        <taxon>Spermatophyta</taxon>
        <taxon>Magnoliopsida</taxon>
        <taxon>eudicotyledons</taxon>
        <taxon>Gunneridae</taxon>
        <taxon>Pentapetalae</taxon>
        <taxon>asterids</taxon>
        <taxon>lamiids</taxon>
        <taxon>Lamiales</taxon>
        <taxon>Lamiaceae</taxon>
        <taxon>Nepetoideae</taxon>
        <taxon>Mentheae</taxon>
        <taxon>Salviinae</taxon>
        <taxon>Salvia</taxon>
        <taxon>Salvia subgen. Calosphace</taxon>
        <taxon>core Calosphace</taxon>
    </lineage>
</organism>
<reference evidence="2" key="2">
    <citation type="submission" date="2020-08" db="EMBL/GenBank/DDBJ databases">
        <title>Plant Genome Project.</title>
        <authorList>
            <person name="Zhang R.-G."/>
        </authorList>
    </citation>
    <scope>NUCLEOTIDE SEQUENCE</scope>
    <source>
        <strain evidence="2">Huo1</strain>
        <tissue evidence="2">Leaf</tissue>
    </source>
</reference>
<dbReference type="EMBL" id="PNBA02000009">
    <property type="protein sequence ID" value="KAG6412276.1"/>
    <property type="molecule type" value="Genomic_DNA"/>
</dbReference>
<evidence type="ECO:0008006" key="4">
    <source>
        <dbReference type="Google" id="ProtNLM"/>
    </source>
</evidence>
<dbReference type="PANTHER" id="PTHR46250:SF17">
    <property type="entry name" value="MYB_SANT-LIKE DOMAIN-CONTAINING PROTEIN"/>
    <property type="match status" value="1"/>
</dbReference>
<gene>
    <name evidence="2" type="ORF">SASPL_124950</name>
</gene>
<feature type="region of interest" description="Disordered" evidence="1">
    <location>
        <begin position="1"/>
        <end position="27"/>
    </location>
</feature>
<sequence>MSASGTNGSPLTDGASDPSNRNVKCDRPRRCWSPCEDAILMTTLKELVATGWKSDNGFRSSGVGFNPHGDYKIDIDDEQWSQVVQKDVNAKYMRNKSWPMLDDWKEVFGKDRAEGVRSVDLEDAVNKIYGAKAVANEVSGTNDHMTFEELFPDEVLPDGILPEMIGESPSPPERATNKVPHKVIKKRKVEDQMDGVLNLMSRIHEDTNERLKEISSRIGYDFDLSTKRTEIFKQLKGIPGLTMKQQFYVSKKLVKEPELMDLFRGLDEVARPAFVLDILEDDGLI</sequence>
<reference evidence="2" key="1">
    <citation type="submission" date="2018-01" db="EMBL/GenBank/DDBJ databases">
        <authorList>
            <person name="Mao J.F."/>
        </authorList>
    </citation>
    <scope>NUCLEOTIDE SEQUENCE</scope>
    <source>
        <strain evidence="2">Huo1</strain>
        <tissue evidence="2">Leaf</tissue>
    </source>
</reference>
<comment type="caution">
    <text evidence="2">The sequence shown here is derived from an EMBL/GenBank/DDBJ whole genome shotgun (WGS) entry which is preliminary data.</text>
</comment>
<name>A0A8X8XJ15_SALSN</name>
<evidence type="ECO:0000313" key="3">
    <source>
        <dbReference type="Proteomes" id="UP000298416"/>
    </source>
</evidence>